<organism evidence="8 9">
    <name type="scientific">Leucobacter rhizosphaerae</name>
    <dbReference type="NCBI Taxonomy" id="2932245"/>
    <lineage>
        <taxon>Bacteria</taxon>
        <taxon>Bacillati</taxon>
        <taxon>Actinomycetota</taxon>
        <taxon>Actinomycetes</taxon>
        <taxon>Micrococcales</taxon>
        <taxon>Microbacteriaceae</taxon>
        <taxon>Leucobacter</taxon>
    </lineage>
</organism>
<proteinExistence type="inferred from homology"/>
<evidence type="ECO:0000256" key="2">
    <source>
        <dbReference type="ARBA" id="ARBA00022723"/>
    </source>
</evidence>
<dbReference type="Gene3D" id="3.40.50.720">
    <property type="entry name" value="NAD(P)-binding Rossmann-like Domain"/>
    <property type="match status" value="1"/>
</dbReference>
<keyword evidence="5" id="KW-0520">NAD</keyword>
<dbReference type="InterPro" id="IPR013154">
    <property type="entry name" value="ADH-like_N"/>
</dbReference>
<gene>
    <name evidence="8" type="ORF">MUN76_08355</name>
</gene>
<keyword evidence="3 6" id="KW-0862">Zinc</keyword>
<keyword evidence="4" id="KW-0560">Oxidoreductase</keyword>
<comment type="cofactor">
    <cofactor evidence="6">
        <name>Zn(2+)</name>
        <dbReference type="ChEBI" id="CHEBI:29105"/>
    </cofactor>
</comment>
<evidence type="ECO:0000256" key="1">
    <source>
        <dbReference type="ARBA" id="ARBA00008072"/>
    </source>
</evidence>
<sequence length="370" mass="38378">MQVTAQAAVVERLNGRFEVQEVAFDRPIAREVLVEVRAAGLCHSDLNVAGIDRGRSLPLIAGHELAGVVVEVGPEVRGLRVGDHVIGTEVRACGTCARCASGRPTLCEIPDSLERDPRERPRVTRGGDAVHTLGVSAFAGVSLADERQFVAVPAELPFPQASLLACGITTGLGAVDNVARVQEGETVAVFGLGGVGLSIVIGAVLAGARTVIAIDIDPAKLELARRLGATHVVTAADGETTERMRAVAGSGVDHTFDAVGIPEVTISAIASTARGGTCYLIGIPKPGPALAIDTMRDLIGAQRGIRGVYMGGTVPCRDLPRYASLALEGRLPLDLLISERIGIAEINRAYAEPANGGARAVITDFSAPES</sequence>
<reference evidence="8 9" key="1">
    <citation type="submission" date="2022-04" db="EMBL/GenBank/DDBJ databases">
        <title>Leucobacter sp. isolated from rhizosphere of onion.</title>
        <authorList>
            <person name="Won M."/>
            <person name="Lee C.-M."/>
            <person name="Woen H.-Y."/>
            <person name="Kwon S.-W."/>
        </authorList>
    </citation>
    <scope>NUCLEOTIDE SEQUENCE [LARGE SCALE GENOMIC DNA]</scope>
    <source>
        <strain evidence="8 9">H25R-14</strain>
    </source>
</reference>
<comment type="similarity">
    <text evidence="1 6">Belongs to the zinc-containing alcohol dehydrogenase family.</text>
</comment>
<protein>
    <submittedName>
        <fullName evidence="8">Alcohol dehydrogenase catalytic domain-containing protein</fullName>
    </submittedName>
</protein>
<evidence type="ECO:0000313" key="9">
    <source>
        <dbReference type="Proteomes" id="UP000831775"/>
    </source>
</evidence>
<evidence type="ECO:0000313" key="8">
    <source>
        <dbReference type="EMBL" id="UOQ59073.1"/>
    </source>
</evidence>
<dbReference type="Proteomes" id="UP000831775">
    <property type="component" value="Chromosome"/>
</dbReference>
<dbReference type="InterPro" id="IPR002328">
    <property type="entry name" value="ADH_Zn_CS"/>
</dbReference>
<evidence type="ECO:0000256" key="3">
    <source>
        <dbReference type="ARBA" id="ARBA00022833"/>
    </source>
</evidence>
<evidence type="ECO:0000256" key="6">
    <source>
        <dbReference type="RuleBase" id="RU361277"/>
    </source>
</evidence>
<dbReference type="Gene3D" id="3.90.180.10">
    <property type="entry name" value="Medium-chain alcohol dehydrogenases, catalytic domain"/>
    <property type="match status" value="1"/>
</dbReference>
<dbReference type="InterPro" id="IPR011032">
    <property type="entry name" value="GroES-like_sf"/>
</dbReference>
<dbReference type="SUPFAM" id="SSF50129">
    <property type="entry name" value="GroES-like"/>
    <property type="match status" value="1"/>
</dbReference>
<evidence type="ECO:0000256" key="5">
    <source>
        <dbReference type="ARBA" id="ARBA00023027"/>
    </source>
</evidence>
<dbReference type="SMART" id="SM00829">
    <property type="entry name" value="PKS_ER"/>
    <property type="match status" value="1"/>
</dbReference>
<evidence type="ECO:0000259" key="7">
    <source>
        <dbReference type="SMART" id="SM00829"/>
    </source>
</evidence>
<feature type="domain" description="Enoyl reductase (ER)" evidence="7">
    <location>
        <begin position="12"/>
        <end position="362"/>
    </location>
</feature>
<dbReference type="SUPFAM" id="SSF51735">
    <property type="entry name" value="NAD(P)-binding Rossmann-fold domains"/>
    <property type="match status" value="1"/>
</dbReference>
<dbReference type="PANTHER" id="PTHR43880:SF12">
    <property type="entry name" value="ALCOHOL DEHYDROGENASE CLASS-3"/>
    <property type="match status" value="1"/>
</dbReference>
<accession>A0ABY4FRZ8</accession>
<dbReference type="InterPro" id="IPR020843">
    <property type="entry name" value="ER"/>
</dbReference>
<dbReference type="Pfam" id="PF08240">
    <property type="entry name" value="ADH_N"/>
    <property type="match status" value="1"/>
</dbReference>
<dbReference type="PROSITE" id="PS00059">
    <property type="entry name" value="ADH_ZINC"/>
    <property type="match status" value="1"/>
</dbReference>
<dbReference type="RefSeq" id="WP_244683897.1">
    <property type="nucleotide sequence ID" value="NZ_CP095043.1"/>
</dbReference>
<dbReference type="EMBL" id="CP095043">
    <property type="protein sequence ID" value="UOQ59073.1"/>
    <property type="molecule type" value="Genomic_DNA"/>
</dbReference>
<dbReference type="InterPro" id="IPR013149">
    <property type="entry name" value="ADH-like_C"/>
</dbReference>
<name>A0ABY4FRZ8_9MICO</name>
<dbReference type="InterPro" id="IPR036291">
    <property type="entry name" value="NAD(P)-bd_dom_sf"/>
</dbReference>
<evidence type="ECO:0000256" key="4">
    <source>
        <dbReference type="ARBA" id="ARBA00023002"/>
    </source>
</evidence>
<keyword evidence="2 6" id="KW-0479">Metal-binding</keyword>
<dbReference type="PANTHER" id="PTHR43880">
    <property type="entry name" value="ALCOHOL DEHYDROGENASE"/>
    <property type="match status" value="1"/>
</dbReference>
<dbReference type="Pfam" id="PF00107">
    <property type="entry name" value="ADH_zinc_N"/>
    <property type="match status" value="1"/>
</dbReference>
<keyword evidence="9" id="KW-1185">Reference proteome</keyword>